<keyword evidence="4" id="KW-1185">Reference proteome</keyword>
<evidence type="ECO:0000256" key="2">
    <source>
        <dbReference type="SAM" id="Coils"/>
    </source>
</evidence>
<dbReference type="Proteomes" id="UP001642360">
    <property type="component" value="Unassembled WGS sequence"/>
</dbReference>
<organism evidence="3 4">
    <name type="scientific">Ilex paraguariensis</name>
    <name type="common">yerba mate</name>
    <dbReference type="NCBI Taxonomy" id="185542"/>
    <lineage>
        <taxon>Eukaryota</taxon>
        <taxon>Viridiplantae</taxon>
        <taxon>Streptophyta</taxon>
        <taxon>Embryophyta</taxon>
        <taxon>Tracheophyta</taxon>
        <taxon>Spermatophyta</taxon>
        <taxon>Magnoliopsida</taxon>
        <taxon>eudicotyledons</taxon>
        <taxon>Gunneridae</taxon>
        <taxon>Pentapetalae</taxon>
        <taxon>asterids</taxon>
        <taxon>campanulids</taxon>
        <taxon>Aquifoliales</taxon>
        <taxon>Aquifoliaceae</taxon>
        <taxon>Ilex</taxon>
    </lineage>
</organism>
<dbReference type="AlphaFoldDB" id="A0ABC8S645"/>
<proteinExistence type="predicted"/>
<comment type="caution">
    <text evidence="3">The sequence shown here is derived from an EMBL/GenBank/DDBJ whole genome shotgun (WGS) entry which is preliminary data.</text>
</comment>
<feature type="coiled-coil region" evidence="2">
    <location>
        <begin position="7"/>
        <end position="69"/>
    </location>
</feature>
<reference evidence="3 4" key="1">
    <citation type="submission" date="2024-02" db="EMBL/GenBank/DDBJ databases">
        <authorList>
            <person name="Vignale AGUSTIN F."/>
            <person name="Sosa J E."/>
            <person name="Modenutti C."/>
        </authorList>
    </citation>
    <scope>NUCLEOTIDE SEQUENCE [LARGE SCALE GENOMIC DNA]</scope>
</reference>
<dbReference type="PANTHER" id="PTHR45916">
    <property type="entry name" value="STRUCTURAL MAINTENANCE OF CHROMOSOMES PROTEIN 5"/>
    <property type="match status" value="1"/>
</dbReference>
<evidence type="ECO:0000313" key="4">
    <source>
        <dbReference type="Proteomes" id="UP001642360"/>
    </source>
</evidence>
<name>A0ABC8S645_9AQUA</name>
<accession>A0ABC8S645</accession>
<gene>
    <name evidence="3" type="ORF">ILEXP_LOCUS20509</name>
</gene>
<evidence type="ECO:0000256" key="1">
    <source>
        <dbReference type="ARBA" id="ARBA00023054"/>
    </source>
</evidence>
<evidence type="ECO:0000313" key="3">
    <source>
        <dbReference type="EMBL" id="CAK9152290.1"/>
    </source>
</evidence>
<keyword evidence="1 2" id="KW-0175">Coiled coil</keyword>
<dbReference type="EMBL" id="CAUOFW020002258">
    <property type="protein sequence ID" value="CAK9152290.1"/>
    <property type="molecule type" value="Genomic_DNA"/>
</dbReference>
<dbReference type="PANTHER" id="PTHR45916:SF1">
    <property type="entry name" value="STRUCTURAL MAINTENANCE OF CHROMOSOMES PROTEIN 5"/>
    <property type="match status" value="1"/>
</dbReference>
<protein>
    <submittedName>
        <fullName evidence="3">Uncharacterized protein</fullName>
    </submittedName>
</protein>
<sequence length="161" mass="18840">MELEEFITILEGNLKSLQSELRHVEDEAAELHKRREGIINNLHHAKKKRREMENLVVQRKKKLESLEREDDLDTAKKLVDSAEKLNIERYRIAVELKNLLIEAVAYRRSFSEKNMASIELEAKNLLIEAVAYRRSFSEKNMASIELEAKVKTRPHMIRTSA</sequence>